<evidence type="ECO:0000256" key="11">
    <source>
        <dbReference type="ARBA" id="ARBA00023065"/>
    </source>
</evidence>
<keyword evidence="12 13" id="KW-0472">Membrane</keyword>
<feature type="transmembrane region" description="Helical" evidence="13">
    <location>
        <begin position="735"/>
        <end position="755"/>
    </location>
</feature>
<evidence type="ECO:0000256" key="13">
    <source>
        <dbReference type="SAM" id="Phobius"/>
    </source>
</evidence>
<sequence length="791" mass="88889">MSNNTCFHCGLDASSSRIVYDEKSFCCNGCKTVYEIFSANNLTCYYDLQEAPGATPKEVEGKYNFLDNAKIVEQLLEFNDDKTQIVTLYIPHIHCSSCIWILENLNKLHPSVSASIVNFGKKTVRITYNSENLSLKELVKLLSRIGYEPFISLDDYSVGKKHTDRSLIYKLGIAGFAFGNIMFLSFPEYFQSNEFWLEQYKYLFRWLMFVFSLPVIFYSAQDYFISAFKGLRSKILNIDVPIALGAAVLFLRSTVEIVFDIGSGFFDSLSGLIFFLLLGKFFQQKTYNFLSFERDYKSYFPIGITKITSNSLEESIQVYDIKKGDRLLIRNEELIPVDCILIKGNARIDYSFVTGESEAISKKSGDKLFAGGKQLEGSIEVDVIKTVEQSYLTQLWSNDVFNKNKEDSFTTLTNKISKKFTVTILCIAFIATAYWLFMDATKALNVFTAVLIIACPCAIALAAPFTLGNLLRIFGKLKFYAKNASVIEQLAAIDTIIFDKTGTITSNTETTIKYEGSQFSHEEEAFLKSTLRNSNHPLSRSLYSLLNEHQIVTLDRYEEHIGKGIQAQRSLDSIKIGSATYVGHDAESATLNTSIHVSTNNKYKGKFTFYNKYRKGLSKLFNKLKKEYDLVILSGDNAGEKENLTKLLPAKTKLFFNQKPEDKLEYIKHHQNSGAKVLMIGDGLNDAGALAQSNIGIAISENVNVFSPACDAILDASKFNKLYHFIKASKSAIKIIKWSFALSFVYNCIGLYFAVTGQLAPVVAAILMPLSSISIVVFTTITTNILGKRLE</sequence>
<feature type="transmembrane region" description="Helical" evidence="13">
    <location>
        <begin position="443"/>
        <end position="467"/>
    </location>
</feature>
<dbReference type="CDD" id="cd00371">
    <property type="entry name" value="HMA"/>
    <property type="match status" value="1"/>
</dbReference>
<keyword evidence="11" id="KW-0406">Ion transport</keyword>
<evidence type="ECO:0000313" key="16">
    <source>
        <dbReference type="Proteomes" id="UP000057981"/>
    </source>
</evidence>
<dbReference type="InterPro" id="IPR021993">
    <property type="entry name" value="ATPase-cat-bd"/>
</dbReference>
<dbReference type="InterPro" id="IPR036163">
    <property type="entry name" value="HMA_dom_sf"/>
</dbReference>
<evidence type="ECO:0000256" key="9">
    <source>
        <dbReference type="ARBA" id="ARBA00022967"/>
    </source>
</evidence>
<evidence type="ECO:0000259" key="14">
    <source>
        <dbReference type="PROSITE" id="PS50846"/>
    </source>
</evidence>
<dbReference type="GO" id="GO:0055070">
    <property type="term" value="P:copper ion homeostasis"/>
    <property type="evidence" value="ECO:0007669"/>
    <property type="project" value="TreeGrafter"/>
</dbReference>
<dbReference type="InterPro" id="IPR023214">
    <property type="entry name" value="HAD_sf"/>
</dbReference>
<dbReference type="GO" id="GO:0043682">
    <property type="term" value="F:P-type divalent copper transporter activity"/>
    <property type="evidence" value="ECO:0007669"/>
    <property type="project" value="TreeGrafter"/>
</dbReference>
<dbReference type="STRING" id="1736674.APS56_07865"/>
<comment type="similarity">
    <text evidence="2">Belongs to the cation transport ATPase (P-type) (TC 3.A.3) family. Type IB subfamily.</text>
</comment>
<dbReference type="InterPro" id="IPR059000">
    <property type="entry name" value="ATPase_P-type_domA"/>
</dbReference>
<evidence type="ECO:0000256" key="10">
    <source>
        <dbReference type="ARBA" id="ARBA00022989"/>
    </source>
</evidence>
<dbReference type="KEGG" id="ahz:APS56_07865"/>
<dbReference type="InterPro" id="IPR018303">
    <property type="entry name" value="ATPase_P-typ_P_site"/>
</dbReference>
<keyword evidence="3" id="KW-0813">Transport</keyword>
<dbReference type="PATRIC" id="fig|1736674.3.peg.1606"/>
<feature type="transmembrane region" description="Helical" evidence="13">
    <location>
        <begin position="236"/>
        <end position="255"/>
    </location>
</feature>
<dbReference type="PROSITE" id="PS00154">
    <property type="entry name" value="ATPASE_E1_E2"/>
    <property type="match status" value="1"/>
</dbReference>
<evidence type="ECO:0000256" key="4">
    <source>
        <dbReference type="ARBA" id="ARBA00022475"/>
    </source>
</evidence>
<dbReference type="GO" id="GO:0005886">
    <property type="term" value="C:plasma membrane"/>
    <property type="evidence" value="ECO:0007669"/>
    <property type="project" value="UniProtKB-SubCell"/>
</dbReference>
<dbReference type="InterPro" id="IPR008250">
    <property type="entry name" value="ATPase_P-typ_transduc_dom_A_sf"/>
</dbReference>
<dbReference type="SUPFAM" id="SSF81653">
    <property type="entry name" value="Calcium ATPase, transduction domain A"/>
    <property type="match status" value="1"/>
</dbReference>
<name>A0A0N7HYE7_9FLAO</name>
<dbReference type="Pfam" id="PF00122">
    <property type="entry name" value="E1-E2_ATPase"/>
    <property type="match status" value="1"/>
</dbReference>
<feature type="transmembrane region" description="Helical" evidence="13">
    <location>
        <begin position="167"/>
        <end position="186"/>
    </location>
</feature>
<protein>
    <submittedName>
        <fullName evidence="15">ATPase</fullName>
    </submittedName>
</protein>
<dbReference type="Gene3D" id="3.30.70.100">
    <property type="match status" value="1"/>
</dbReference>
<evidence type="ECO:0000256" key="3">
    <source>
        <dbReference type="ARBA" id="ARBA00022448"/>
    </source>
</evidence>
<dbReference type="PANTHER" id="PTHR43520">
    <property type="entry name" value="ATP7, ISOFORM B"/>
    <property type="match status" value="1"/>
</dbReference>
<evidence type="ECO:0000256" key="8">
    <source>
        <dbReference type="ARBA" id="ARBA00022842"/>
    </source>
</evidence>
<accession>A0A0N7HYE7</accession>
<dbReference type="InterPro" id="IPR023298">
    <property type="entry name" value="ATPase_P-typ_TM_dom_sf"/>
</dbReference>
<gene>
    <name evidence="15" type="ORF">APS56_07865</name>
</gene>
<dbReference type="Gene3D" id="2.70.150.10">
    <property type="entry name" value="Calcium-transporting ATPase, cytoplasmic transduction domain A"/>
    <property type="match status" value="1"/>
</dbReference>
<feature type="domain" description="HMA" evidence="14">
    <location>
        <begin position="84"/>
        <end position="150"/>
    </location>
</feature>
<dbReference type="SUPFAM" id="SSF55008">
    <property type="entry name" value="HMA, heavy metal-associated domain"/>
    <property type="match status" value="1"/>
</dbReference>
<evidence type="ECO:0000256" key="7">
    <source>
        <dbReference type="ARBA" id="ARBA00022723"/>
    </source>
</evidence>
<comment type="subcellular location">
    <subcellularLocation>
        <location evidence="1">Cell membrane</location>
        <topology evidence="1">Multi-pass membrane protein</topology>
    </subcellularLocation>
</comment>
<dbReference type="Proteomes" id="UP000057981">
    <property type="component" value="Chromosome"/>
</dbReference>
<feature type="transmembrane region" description="Helical" evidence="13">
    <location>
        <begin position="261"/>
        <end position="282"/>
    </location>
</feature>
<proteinExistence type="inferred from homology"/>
<keyword evidence="6 13" id="KW-0812">Transmembrane</keyword>
<keyword evidence="4" id="KW-1003">Cell membrane</keyword>
<dbReference type="SUPFAM" id="SSF56784">
    <property type="entry name" value="HAD-like"/>
    <property type="match status" value="1"/>
</dbReference>
<dbReference type="GO" id="GO:0016887">
    <property type="term" value="F:ATP hydrolysis activity"/>
    <property type="evidence" value="ECO:0007669"/>
    <property type="project" value="InterPro"/>
</dbReference>
<dbReference type="PRINTS" id="PR00943">
    <property type="entry name" value="CUATPASE"/>
</dbReference>
<dbReference type="Pfam" id="PF00702">
    <property type="entry name" value="Hydrolase"/>
    <property type="match status" value="1"/>
</dbReference>
<dbReference type="Gene3D" id="3.40.1110.10">
    <property type="entry name" value="Calcium-transporting ATPase, cytoplasmic domain N"/>
    <property type="match status" value="1"/>
</dbReference>
<evidence type="ECO:0000256" key="5">
    <source>
        <dbReference type="ARBA" id="ARBA00022553"/>
    </source>
</evidence>
<dbReference type="PROSITE" id="PS50846">
    <property type="entry name" value="HMA_2"/>
    <property type="match status" value="1"/>
</dbReference>
<keyword evidence="16" id="KW-1185">Reference proteome</keyword>
<keyword evidence="10 13" id="KW-1133">Transmembrane helix</keyword>
<evidence type="ECO:0000256" key="12">
    <source>
        <dbReference type="ARBA" id="ARBA00023136"/>
    </source>
</evidence>
<dbReference type="PRINTS" id="PR00119">
    <property type="entry name" value="CATATPASE"/>
</dbReference>
<dbReference type="GO" id="GO:0005507">
    <property type="term" value="F:copper ion binding"/>
    <property type="evidence" value="ECO:0007669"/>
    <property type="project" value="TreeGrafter"/>
</dbReference>
<dbReference type="SUPFAM" id="SSF81665">
    <property type="entry name" value="Calcium ATPase, transmembrane domain M"/>
    <property type="match status" value="1"/>
</dbReference>
<evidence type="ECO:0000256" key="1">
    <source>
        <dbReference type="ARBA" id="ARBA00004651"/>
    </source>
</evidence>
<organism evidence="15 16">
    <name type="scientific">Pseudalgibacter alginicilyticus</name>
    <dbReference type="NCBI Taxonomy" id="1736674"/>
    <lineage>
        <taxon>Bacteria</taxon>
        <taxon>Pseudomonadati</taxon>
        <taxon>Bacteroidota</taxon>
        <taxon>Flavobacteriia</taxon>
        <taxon>Flavobacteriales</taxon>
        <taxon>Flavobacteriaceae</taxon>
        <taxon>Pseudalgibacter</taxon>
    </lineage>
</organism>
<dbReference type="InterPro" id="IPR006121">
    <property type="entry name" value="HMA_dom"/>
</dbReference>
<dbReference type="RefSeq" id="WP_054726944.1">
    <property type="nucleotide sequence ID" value="NZ_CP012898.1"/>
</dbReference>
<keyword evidence="7" id="KW-0479">Metal-binding</keyword>
<evidence type="ECO:0000256" key="6">
    <source>
        <dbReference type="ARBA" id="ARBA00022692"/>
    </source>
</evidence>
<dbReference type="PANTHER" id="PTHR43520:SF5">
    <property type="entry name" value="CATION-TRANSPORTING P-TYPE ATPASE-RELATED"/>
    <property type="match status" value="1"/>
</dbReference>
<dbReference type="Gene3D" id="3.40.50.1000">
    <property type="entry name" value="HAD superfamily/HAD-like"/>
    <property type="match status" value="1"/>
</dbReference>
<dbReference type="EMBL" id="CP012898">
    <property type="protein sequence ID" value="ALJ05046.1"/>
    <property type="molecule type" value="Genomic_DNA"/>
</dbReference>
<dbReference type="NCBIfam" id="TIGR01494">
    <property type="entry name" value="ATPase_P-type"/>
    <property type="match status" value="1"/>
</dbReference>
<dbReference type="InterPro" id="IPR036412">
    <property type="entry name" value="HAD-like_sf"/>
</dbReference>
<feature type="transmembrane region" description="Helical" evidence="13">
    <location>
        <begin position="761"/>
        <end position="786"/>
    </location>
</feature>
<feature type="transmembrane region" description="Helical" evidence="13">
    <location>
        <begin position="206"/>
        <end position="224"/>
    </location>
</feature>
<dbReference type="Pfam" id="PF00403">
    <property type="entry name" value="HMA"/>
    <property type="match status" value="1"/>
</dbReference>
<dbReference type="GO" id="GO:0005524">
    <property type="term" value="F:ATP binding"/>
    <property type="evidence" value="ECO:0007669"/>
    <property type="project" value="InterPro"/>
</dbReference>
<feature type="transmembrane region" description="Helical" evidence="13">
    <location>
        <begin position="420"/>
        <end position="437"/>
    </location>
</feature>
<evidence type="ECO:0000256" key="2">
    <source>
        <dbReference type="ARBA" id="ARBA00006024"/>
    </source>
</evidence>
<dbReference type="Pfam" id="PF12156">
    <property type="entry name" value="ATPase-cat_bd"/>
    <property type="match status" value="1"/>
</dbReference>
<keyword evidence="5" id="KW-0597">Phosphoprotein</keyword>
<reference evidence="15 16" key="1">
    <citation type="submission" date="2015-10" db="EMBL/GenBank/DDBJ databases">
        <authorList>
            <person name="Gilbert D.G."/>
        </authorList>
    </citation>
    <scope>NUCLEOTIDE SEQUENCE [LARGE SCALE GENOMIC DNA]</scope>
    <source>
        <strain evidence="16">HZ-22</strain>
    </source>
</reference>
<dbReference type="AlphaFoldDB" id="A0A0N7HYE7"/>
<keyword evidence="8" id="KW-0460">Magnesium</keyword>
<keyword evidence="9" id="KW-1278">Translocase</keyword>
<dbReference type="OrthoDB" id="1521937at2"/>
<evidence type="ECO:0000313" key="15">
    <source>
        <dbReference type="EMBL" id="ALJ05046.1"/>
    </source>
</evidence>
<dbReference type="InterPro" id="IPR001757">
    <property type="entry name" value="P_typ_ATPase"/>
</dbReference>
<dbReference type="InterPro" id="IPR023299">
    <property type="entry name" value="ATPase_P-typ_cyto_dom_N"/>
</dbReference>